<dbReference type="KEGG" id="ccot:CCAX7_15360"/>
<dbReference type="InterPro" id="IPR036640">
    <property type="entry name" value="ABC1_TM_sf"/>
</dbReference>
<dbReference type="FunFam" id="3.40.50.300:FF:000287">
    <property type="entry name" value="Multidrug ABC transporter ATP-binding protein"/>
    <property type="match status" value="1"/>
</dbReference>
<keyword evidence="4" id="KW-0547">Nucleotide-binding</keyword>
<dbReference type="GO" id="GO:0005524">
    <property type="term" value="F:ATP binding"/>
    <property type="evidence" value="ECO:0007669"/>
    <property type="project" value="UniProtKB-KW"/>
</dbReference>
<evidence type="ECO:0000256" key="7">
    <source>
        <dbReference type="ARBA" id="ARBA00023136"/>
    </source>
</evidence>
<comment type="subcellular location">
    <subcellularLocation>
        <location evidence="1">Cell membrane</location>
        <topology evidence="1">Multi-pass membrane protein</topology>
    </subcellularLocation>
</comment>
<dbReference type="InterPro" id="IPR039421">
    <property type="entry name" value="Type_1_exporter"/>
</dbReference>
<dbReference type="PROSITE" id="PS50893">
    <property type="entry name" value="ABC_TRANSPORTER_2"/>
    <property type="match status" value="1"/>
</dbReference>
<dbReference type="GO" id="GO:0016887">
    <property type="term" value="F:ATP hydrolysis activity"/>
    <property type="evidence" value="ECO:0007669"/>
    <property type="project" value="InterPro"/>
</dbReference>
<proteinExistence type="predicted"/>
<dbReference type="Gene3D" id="3.40.50.300">
    <property type="entry name" value="P-loop containing nucleotide triphosphate hydrolases"/>
    <property type="match status" value="1"/>
</dbReference>
<dbReference type="InterPro" id="IPR003439">
    <property type="entry name" value="ABC_transporter-like_ATP-bd"/>
</dbReference>
<dbReference type="Pfam" id="PF00005">
    <property type="entry name" value="ABC_tran"/>
    <property type="match status" value="1"/>
</dbReference>
<dbReference type="Gene3D" id="1.20.1560.10">
    <property type="entry name" value="ABC transporter type 1, transmembrane domain"/>
    <property type="match status" value="1"/>
</dbReference>
<name>A0A402CZ83_9BACT</name>
<sequence length="339" mass="36891">MNFVSNLGLAIVAGVGGVLAVRGAITVGAIATFINYTRQFGRPLNDIANLYNSIQSAMAGAERVFEIIDEPMEVDAPDARPLAQIQGEVVFDDVSFSYVPGAPVLKNVSLDARPGQVIALIGPTGAGKTTIVNLLTRFYEIDSGRITIDGQDIRKIKKEDLRRQLGIVLQDTFLFTGTVRDNIKYGRLEATNDEVTAAAKLANADVFIRRLPGAYDTVLSERGGNLSQGQRQLLAIARAILADPRILILDEATSSVDTRTEKHIQEAMLRLMHGRTSFVIAHRLSTIREADQILVINRGEIIERGNHVELVAQNGFYARLSANQFQATADDAPPVSLVK</sequence>
<dbReference type="GO" id="GO:0015421">
    <property type="term" value="F:ABC-type oligopeptide transporter activity"/>
    <property type="evidence" value="ECO:0007669"/>
    <property type="project" value="TreeGrafter"/>
</dbReference>
<keyword evidence="5" id="KW-0067">ATP-binding</keyword>
<dbReference type="InterPro" id="IPR027417">
    <property type="entry name" value="P-loop_NTPase"/>
</dbReference>
<evidence type="ECO:0000313" key="8">
    <source>
        <dbReference type="EMBL" id="BDI29485.1"/>
    </source>
</evidence>
<dbReference type="InterPro" id="IPR011527">
    <property type="entry name" value="ABC1_TM_dom"/>
</dbReference>
<dbReference type="SUPFAM" id="SSF52540">
    <property type="entry name" value="P-loop containing nucleoside triphosphate hydrolases"/>
    <property type="match status" value="1"/>
</dbReference>
<dbReference type="SMART" id="SM00382">
    <property type="entry name" value="AAA"/>
    <property type="match status" value="1"/>
</dbReference>
<dbReference type="PROSITE" id="PS00211">
    <property type="entry name" value="ABC_TRANSPORTER_1"/>
    <property type="match status" value="1"/>
</dbReference>
<dbReference type="EMBL" id="AP025739">
    <property type="protein sequence ID" value="BDI29485.1"/>
    <property type="molecule type" value="Genomic_DNA"/>
</dbReference>
<dbReference type="InterPro" id="IPR003593">
    <property type="entry name" value="AAA+_ATPase"/>
</dbReference>
<evidence type="ECO:0000256" key="2">
    <source>
        <dbReference type="ARBA" id="ARBA00022448"/>
    </source>
</evidence>
<evidence type="ECO:0000313" key="9">
    <source>
        <dbReference type="Proteomes" id="UP000287394"/>
    </source>
</evidence>
<accession>A0A402CZ83</accession>
<protein>
    <submittedName>
        <fullName evidence="8">Uncharacterized protein</fullName>
    </submittedName>
</protein>
<gene>
    <name evidence="8" type="ORF">CCAX7_15360</name>
</gene>
<keyword evidence="9" id="KW-1185">Reference proteome</keyword>
<keyword evidence="7" id="KW-0472">Membrane</keyword>
<dbReference type="Proteomes" id="UP000287394">
    <property type="component" value="Chromosome"/>
</dbReference>
<dbReference type="RefSeq" id="WP_245992599.1">
    <property type="nucleotide sequence ID" value="NZ_AP025739.1"/>
</dbReference>
<dbReference type="GO" id="GO:0090374">
    <property type="term" value="P:oligopeptide export from mitochondrion"/>
    <property type="evidence" value="ECO:0007669"/>
    <property type="project" value="TreeGrafter"/>
</dbReference>
<dbReference type="InterPro" id="IPR017871">
    <property type="entry name" value="ABC_transporter-like_CS"/>
</dbReference>
<dbReference type="PROSITE" id="PS50929">
    <property type="entry name" value="ABC_TM1F"/>
    <property type="match status" value="1"/>
</dbReference>
<dbReference type="GO" id="GO:0005886">
    <property type="term" value="C:plasma membrane"/>
    <property type="evidence" value="ECO:0007669"/>
    <property type="project" value="UniProtKB-SubCell"/>
</dbReference>
<evidence type="ECO:0000256" key="5">
    <source>
        <dbReference type="ARBA" id="ARBA00022840"/>
    </source>
</evidence>
<evidence type="ECO:0000256" key="4">
    <source>
        <dbReference type="ARBA" id="ARBA00022741"/>
    </source>
</evidence>
<organism evidence="8 9">
    <name type="scientific">Capsulimonas corticalis</name>
    <dbReference type="NCBI Taxonomy" id="2219043"/>
    <lineage>
        <taxon>Bacteria</taxon>
        <taxon>Bacillati</taxon>
        <taxon>Armatimonadota</taxon>
        <taxon>Armatimonadia</taxon>
        <taxon>Capsulimonadales</taxon>
        <taxon>Capsulimonadaceae</taxon>
        <taxon>Capsulimonas</taxon>
    </lineage>
</organism>
<dbReference type="CDD" id="cd03254">
    <property type="entry name" value="ABCC_Glucan_exporter_like"/>
    <property type="match status" value="1"/>
</dbReference>
<dbReference type="AlphaFoldDB" id="A0A402CZ83"/>
<keyword evidence="3" id="KW-0812">Transmembrane</keyword>
<dbReference type="SUPFAM" id="SSF90123">
    <property type="entry name" value="ABC transporter transmembrane region"/>
    <property type="match status" value="1"/>
</dbReference>
<keyword evidence="2" id="KW-0813">Transport</keyword>
<evidence type="ECO:0000256" key="6">
    <source>
        <dbReference type="ARBA" id="ARBA00022989"/>
    </source>
</evidence>
<reference evidence="8 9" key="1">
    <citation type="journal article" date="2019" name="Int. J. Syst. Evol. Microbiol.">
        <title>Capsulimonas corticalis gen. nov., sp. nov., an aerobic capsulated bacterium, of a novel bacterial order, Capsulimonadales ord. nov., of the class Armatimonadia of the phylum Armatimonadetes.</title>
        <authorList>
            <person name="Li J."/>
            <person name="Kudo C."/>
            <person name="Tonouchi A."/>
        </authorList>
    </citation>
    <scope>NUCLEOTIDE SEQUENCE [LARGE SCALE GENOMIC DNA]</scope>
    <source>
        <strain evidence="8 9">AX-7</strain>
    </source>
</reference>
<dbReference type="PANTHER" id="PTHR43394:SF1">
    <property type="entry name" value="ATP-BINDING CASSETTE SUB-FAMILY B MEMBER 10, MITOCHONDRIAL"/>
    <property type="match status" value="1"/>
</dbReference>
<evidence type="ECO:0000256" key="3">
    <source>
        <dbReference type="ARBA" id="ARBA00022692"/>
    </source>
</evidence>
<dbReference type="PANTHER" id="PTHR43394">
    <property type="entry name" value="ATP-DEPENDENT PERMEASE MDL1, MITOCHONDRIAL"/>
    <property type="match status" value="1"/>
</dbReference>
<keyword evidence="6" id="KW-1133">Transmembrane helix</keyword>
<evidence type="ECO:0000256" key="1">
    <source>
        <dbReference type="ARBA" id="ARBA00004651"/>
    </source>
</evidence>